<dbReference type="Pfam" id="PF19271">
    <property type="entry name" value="Nis1"/>
    <property type="match status" value="1"/>
</dbReference>
<name>A0A9P3GBE9_9APHY</name>
<keyword evidence="1" id="KW-0732">Signal</keyword>
<dbReference type="AlphaFoldDB" id="A0A9P3GBE9"/>
<organism evidence="2 3">
    <name type="scientific">Phanerochaete sordida</name>
    <dbReference type="NCBI Taxonomy" id="48140"/>
    <lineage>
        <taxon>Eukaryota</taxon>
        <taxon>Fungi</taxon>
        <taxon>Dikarya</taxon>
        <taxon>Basidiomycota</taxon>
        <taxon>Agaricomycotina</taxon>
        <taxon>Agaricomycetes</taxon>
        <taxon>Polyporales</taxon>
        <taxon>Phanerochaetaceae</taxon>
        <taxon>Phanerochaete</taxon>
    </lineage>
</organism>
<gene>
    <name evidence="2" type="ORF">PsYK624_077000</name>
</gene>
<protein>
    <submittedName>
        <fullName evidence="2">Uncharacterized protein</fullName>
    </submittedName>
</protein>
<evidence type="ECO:0000313" key="3">
    <source>
        <dbReference type="Proteomes" id="UP000703269"/>
    </source>
</evidence>
<dbReference type="InterPro" id="IPR045469">
    <property type="entry name" value="Nis1"/>
</dbReference>
<dbReference type="OrthoDB" id="2841294at2759"/>
<sequence>MKYFATLAALATTAFAQGVFIGAPAANSDVYPGQWITVEVEQPIYIQNVDNIALVLAVAQCPQNGCNDDPIGTIVYQGPYSSSGSGIHGSPFQNISVAIPSTVTVGSQVSLSTTFFALVGASLETYTDKSFVPLNVVHGP</sequence>
<proteinExistence type="predicted"/>
<accession>A0A9P3GBE9</accession>
<evidence type="ECO:0000256" key="1">
    <source>
        <dbReference type="SAM" id="SignalP"/>
    </source>
</evidence>
<evidence type="ECO:0000313" key="2">
    <source>
        <dbReference type="EMBL" id="GJE91550.1"/>
    </source>
</evidence>
<dbReference type="Proteomes" id="UP000703269">
    <property type="component" value="Unassembled WGS sequence"/>
</dbReference>
<comment type="caution">
    <text evidence="2">The sequence shown here is derived from an EMBL/GenBank/DDBJ whole genome shotgun (WGS) entry which is preliminary data.</text>
</comment>
<dbReference type="EMBL" id="BPQB01000022">
    <property type="protein sequence ID" value="GJE91550.1"/>
    <property type="molecule type" value="Genomic_DNA"/>
</dbReference>
<reference evidence="2 3" key="1">
    <citation type="submission" date="2021-08" db="EMBL/GenBank/DDBJ databases">
        <title>Draft Genome Sequence of Phanerochaete sordida strain YK-624.</title>
        <authorList>
            <person name="Mori T."/>
            <person name="Dohra H."/>
            <person name="Suzuki T."/>
            <person name="Kawagishi H."/>
            <person name="Hirai H."/>
        </authorList>
    </citation>
    <scope>NUCLEOTIDE SEQUENCE [LARGE SCALE GENOMIC DNA]</scope>
    <source>
        <strain evidence="2 3">YK-624</strain>
    </source>
</reference>
<feature type="signal peptide" evidence="1">
    <location>
        <begin position="1"/>
        <end position="16"/>
    </location>
</feature>
<keyword evidence="3" id="KW-1185">Reference proteome</keyword>
<feature type="chain" id="PRO_5040414040" evidence="1">
    <location>
        <begin position="17"/>
        <end position="140"/>
    </location>
</feature>